<evidence type="ECO:0000256" key="1">
    <source>
        <dbReference type="SAM" id="Phobius"/>
    </source>
</evidence>
<accession>W7CYF8</accession>
<keyword evidence="1" id="KW-0472">Membrane</keyword>
<sequence length="200" mass="21744">MNKATFLQVLQKQIKKLPMDEQADIMAYYQEIIADGLLEDDEVTVIARLGHPKKVAREVTATFAMKELSASEGTVKDRPRKLWWVLMGIASSPIILPLAVSVIAVFIAIVAVVFAVLISYVSVFVSFIISGIGSLLLGGLVIAQDGVTAAFLIGCGLSLIGGGCLLAQPFKKLWIVCFKLIANMIQATYLKFNRKRGSNQ</sequence>
<dbReference type="STRING" id="1265861.BCAMP_02835"/>
<keyword evidence="3" id="KW-1185">Reference proteome</keyword>
<dbReference type="OrthoDB" id="9804829at2"/>
<organism evidence="2 3">
    <name type="scientific">Brochothrix campestris FSL F6-1037</name>
    <dbReference type="NCBI Taxonomy" id="1265861"/>
    <lineage>
        <taxon>Bacteria</taxon>
        <taxon>Bacillati</taxon>
        <taxon>Bacillota</taxon>
        <taxon>Bacilli</taxon>
        <taxon>Bacillales</taxon>
        <taxon>Listeriaceae</taxon>
        <taxon>Brochothrix</taxon>
    </lineage>
</organism>
<dbReference type="Proteomes" id="UP000019243">
    <property type="component" value="Unassembled WGS sequence"/>
</dbReference>
<dbReference type="RefSeq" id="WP_035313394.1">
    <property type="nucleotide sequence ID" value="NZ_AODH01000009.1"/>
</dbReference>
<feature type="transmembrane region" description="Helical" evidence="1">
    <location>
        <begin position="149"/>
        <end position="167"/>
    </location>
</feature>
<dbReference type="EMBL" id="AODH01000009">
    <property type="protein sequence ID" value="EUJ41780.1"/>
    <property type="molecule type" value="Genomic_DNA"/>
</dbReference>
<dbReference type="AlphaFoldDB" id="W7CYF8"/>
<keyword evidence="1" id="KW-1133">Transmembrane helix</keyword>
<proteinExistence type="predicted"/>
<evidence type="ECO:0000313" key="3">
    <source>
        <dbReference type="Proteomes" id="UP000019243"/>
    </source>
</evidence>
<feature type="transmembrane region" description="Helical" evidence="1">
    <location>
        <begin position="123"/>
        <end position="142"/>
    </location>
</feature>
<feature type="transmembrane region" description="Helical" evidence="1">
    <location>
        <begin position="84"/>
        <end position="117"/>
    </location>
</feature>
<feature type="transmembrane region" description="Helical" evidence="1">
    <location>
        <begin position="173"/>
        <end position="192"/>
    </location>
</feature>
<reference evidence="2 3" key="1">
    <citation type="submission" date="2012-12" db="EMBL/GenBank/DDBJ databases">
        <title>Novel taxa of Listeriaceae from agricultural environments in the United States.</title>
        <authorList>
            <person name="den Bakker H.C."/>
            <person name="Allred A."/>
            <person name="Warchocki S."/>
            <person name="Wright E.M."/>
            <person name="Burrell A."/>
            <person name="Nightingale K.K."/>
            <person name="Kephart D."/>
            <person name="Wiedmann M."/>
        </authorList>
    </citation>
    <scope>NUCLEOTIDE SEQUENCE [LARGE SCALE GENOMIC DNA]</scope>
    <source>
        <strain evidence="2 3">FSL F6-1037</strain>
    </source>
</reference>
<evidence type="ECO:0000313" key="2">
    <source>
        <dbReference type="EMBL" id="EUJ41780.1"/>
    </source>
</evidence>
<comment type="caution">
    <text evidence="2">The sequence shown here is derived from an EMBL/GenBank/DDBJ whole genome shotgun (WGS) entry which is preliminary data.</text>
</comment>
<keyword evidence="1" id="KW-0812">Transmembrane</keyword>
<gene>
    <name evidence="2" type="ORF">BCAMP_02835</name>
</gene>
<dbReference type="Pfam" id="PF22564">
    <property type="entry name" value="HAAS"/>
    <property type="match status" value="1"/>
</dbReference>
<protein>
    <submittedName>
        <fullName evidence="2">Integral membrane protein</fullName>
    </submittedName>
</protein>
<name>W7CYF8_9LIST</name>